<dbReference type="InterPro" id="IPR004330">
    <property type="entry name" value="FAR1_DNA_bnd_dom"/>
</dbReference>
<dbReference type="PANTHER" id="PTHR31669">
    <property type="entry name" value="PROTEIN FAR1-RELATED SEQUENCE 10-RELATED"/>
    <property type="match status" value="1"/>
</dbReference>
<keyword evidence="2" id="KW-0862">Zinc</keyword>
<dbReference type="GO" id="GO:0005634">
    <property type="term" value="C:nucleus"/>
    <property type="evidence" value="ECO:0007669"/>
    <property type="project" value="UniProtKB-SubCell"/>
</dbReference>
<comment type="function">
    <text evidence="2">Putative transcription activator involved in regulating light control of development.</text>
</comment>
<dbReference type="Pfam" id="PF04434">
    <property type="entry name" value="SWIM"/>
    <property type="match status" value="1"/>
</dbReference>
<accession>I1HZK4</accession>
<keyword evidence="1 2" id="KW-0863">Zinc-finger</keyword>
<dbReference type="Pfam" id="PF03101">
    <property type="entry name" value="FAR1"/>
    <property type="match status" value="1"/>
</dbReference>
<dbReference type="GO" id="GO:0008270">
    <property type="term" value="F:zinc ion binding"/>
    <property type="evidence" value="ECO:0007669"/>
    <property type="project" value="UniProtKB-UniRule"/>
</dbReference>
<keyword evidence="7" id="KW-1185">Reference proteome</keyword>
<evidence type="ECO:0000313" key="6">
    <source>
        <dbReference type="EnsemblPlants" id="KQJ94421"/>
    </source>
</evidence>
<organism evidence="5">
    <name type="scientific">Brachypodium distachyon</name>
    <name type="common">Purple false brome</name>
    <name type="synonym">Trachynia distachya</name>
    <dbReference type="NCBI Taxonomy" id="15368"/>
    <lineage>
        <taxon>Eukaryota</taxon>
        <taxon>Viridiplantae</taxon>
        <taxon>Streptophyta</taxon>
        <taxon>Embryophyta</taxon>
        <taxon>Tracheophyta</taxon>
        <taxon>Spermatophyta</taxon>
        <taxon>Magnoliopsida</taxon>
        <taxon>Liliopsida</taxon>
        <taxon>Poales</taxon>
        <taxon>Poaceae</taxon>
        <taxon>BOP clade</taxon>
        <taxon>Pooideae</taxon>
        <taxon>Stipodae</taxon>
        <taxon>Brachypodieae</taxon>
        <taxon>Brachypodium</taxon>
    </lineage>
</organism>
<proteinExistence type="inferred from homology"/>
<evidence type="ECO:0000256" key="2">
    <source>
        <dbReference type="RuleBase" id="RU367018"/>
    </source>
</evidence>
<reference evidence="5 6" key="1">
    <citation type="journal article" date="2010" name="Nature">
        <title>Genome sequencing and analysis of the model grass Brachypodium distachyon.</title>
        <authorList>
            <consortium name="International Brachypodium Initiative"/>
        </authorList>
    </citation>
    <scope>NUCLEOTIDE SEQUENCE [LARGE SCALE GENOMIC DNA]</scope>
    <source>
        <strain evidence="5 6">Bd21</strain>
    </source>
</reference>
<feature type="region of interest" description="Disordered" evidence="3">
    <location>
        <begin position="59"/>
        <end position="83"/>
    </location>
</feature>
<dbReference type="AlphaFoldDB" id="I1HZK4"/>
<dbReference type="EMBL" id="CM000882">
    <property type="protein sequence ID" value="KQJ94421.1"/>
    <property type="molecule type" value="Genomic_DNA"/>
</dbReference>
<evidence type="ECO:0000259" key="4">
    <source>
        <dbReference type="PROSITE" id="PS50966"/>
    </source>
</evidence>
<dbReference type="eggNOG" id="ENOG502QR4C">
    <property type="taxonomic scope" value="Eukaryota"/>
</dbReference>
<sequence>MEEYINPAAYEEQSVNGTDWSSGVLPDKLENGANSVDCSLQLAEEQNQLPDILGINEMLIDDTGSGSDSDSSSGNEADKEPGKYFYPSFEELENQRPPEVGMKFPTLEDANRYYSTHALLTGFVAIRGQNYVRKKFHLECNRSRKLTPSQDLKRRREIDSINRTQCQAKVVVKPVKGQWEFTAIQSEHNHLLCPSPSLTRFFLNCKHMSTEEKSFLRVLQQSSIHPKKAMKIFKRMGSSLGNLPFKKKGASNSESAEQQRKPNSDVEKTLKHLKELELQNPCVSCTMQTDEDGIVRSIFWTDARSRMDYEIFGDFISLDTTYSTNRHNMPFAPIIGINSHGRSLVLGCALLQDQRAETFAWMFRTFLQAMGGKLPRSIITNQDEAIGKAIAEVMPQVRHRFCKFYVMMKAREKLRAFMAERGNINVELHSLVDNSLTETEFEEGWEALIEIYGASENEHLQILWQTRKNWVPAYFREDFYPFVGATKRGEGTNLLFKDFVLPKDRIEKFLEKYEEMQEMIMKIDDEDRLQSKTELSCFSLQPIEKHAARIYTRPIFQKVQKELLHSTAFNVQEIQRGTLYRLDKVFDYENPEFDRISFEVLVTPDTNTIKCECTKFARDGILCCHIFRLFTQFGINEIPEQYIVPRWTGKFKEDQVVLYKEKCLDTHDINQSENTLRYAMLMTKVSDISKEICCDLSKCDKFMLELDKIREKLPTVRRNS</sequence>
<protein>
    <recommendedName>
        <fullName evidence="2">Protein FAR1-RELATED SEQUENCE</fullName>
    </recommendedName>
</protein>
<evidence type="ECO:0000256" key="3">
    <source>
        <dbReference type="SAM" id="MobiDB-lite"/>
    </source>
</evidence>
<dbReference type="Gramene" id="KQJ94421">
    <property type="protein sequence ID" value="KQJ94421"/>
    <property type="gene ID" value="BRADI_3g10416v3"/>
</dbReference>
<dbReference type="InterPro" id="IPR007527">
    <property type="entry name" value="Znf_SWIM"/>
</dbReference>
<feature type="region of interest" description="Disordered" evidence="3">
    <location>
        <begin position="243"/>
        <end position="266"/>
    </location>
</feature>
<feature type="compositionally biased region" description="Basic and acidic residues" evidence="3">
    <location>
        <begin position="257"/>
        <end position="266"/>
    </location>
</feature>
<comment type="subcellular location">
    <subcellularLocation>
        <location evidence="2">Nucleus</location>
    </subcellularLocation>
</comment>
<reference evidence="5" key="2">
    <citation type="submission" date="2017-06" db="EMBL/GenBank/DDBJ databases">
        <title>WGS assembly of Brachypodium distachyon.</title>
        <authorList>
            <consortium name="The International Brachypodium Initiative"/>
            <person name="Lucas S."/>
            <person name="Harmon-Smith M."/>
            <person name="Lail K."/>
            <person name="Tice H."/>
            <person name="Grimwood J."/>
            <person name="Bruce D."/>
            <person name="Barry K."/>
            <person name="Shu S."/>
            <person name="Lindquist E."/>
            <person name="Wang M."/>
            <person name="Pitluck S."/>
            <person name="Vogel J.P."/>
            <person name="Garvin D.F."/>
            <person name="Mockler T.C."/>
            <person name="Schmutz J."/>
            <person name="Rokhsar D."/>
            <person name="Bevan M.W."/>
        </authorList>
    </citation>
    <scope>NUCLEOTIDE SEQUENCE</scope>
    <source>
        <strain evidence="5">Bd21</strain>
    </source>
</reference>
<evidence type="ECO:0000313" key="7">
    <source>
        <dbReference type="Proteomes" id="UP000008810"/>
    </source>
</evidence>
<gene>
    <name evidence="6" type="primary">LOC100823886</name>
    <name evidence="5" type="ORF">BRADI_3g10416v3</name>
</gene>
<keyword evidence="2" id="KW-0539">Nucleus</keyword>
<evidence type="ECO:0000256" key="1">
    <source>
        <dbReference type="PROSITE-ProRule" id="PRU00325"/>
    </source>
</evidence>
<dbReference type="GO" id="GO:0006355">
    <property type="term" value="P:regulation of DNA-templated transcription"/>
    <property type="evidence" value="ECO:0007669"/>
    <property type="project" value="UniProtKB-UniRule"/>
</dbReference>
<comment type="similarity">
    <text evidence="2">Belongs to the FHY3/FAR1 family.</text>
</comment>
<dbReference type="OMA" id="ELQNPCV"/>
<dbReference type="HOGENOM" id="CLU_008459_12_2_1"/>
<feature type="domain" description="SWIM-type" evidence="4">
    <location>
        <begin position="598"/>
        <end position="634"/>
    </location>
</feature>
<name>I1HZK4_BRADI</name>
<dbReference type="Pfam" id="PF10551">
    <property type="entry name" value="MULE"/>
    <property type="match status" value="1"/>
</dbReference>
<dbReference type="EnsemblPlants" id="KQJ94421">
    <property type="protein sequence ID" value="KQJ94421"/>
    <property type="gene ID" value="BRADI_3g10416v3"/>
</dbReference>
<dbReference type="OrthoDB" id="599181at2759"/>
<dbReference type="PANTHER" id="PTHR31669:SF275">
    <property type="entry name" value="PROTEIN FAR1-RELATED SEQUENCE"/>
    <property type="match status" value="1"/>
</dbReference>
<dbReference type="KEGG" id="bdi:100823886"/>
<dbReference type="InterPro" id="IPR018289">
    <property type="entry name" value="MULE_transposase_dom"/>
</dbReference>
<feature type="compositionally biased region" description="Low complexity" evidence="3">
    <location>
        <begin position="61"/>
        <end position="74"/>
    </location>
</feature>
<dbReference type="InterPro" id="IPR031052">
    <property type="entry name" value="FHY3/FAR1"/>
</dbReference>
<reference evidence="6" key="3">
    <citation type="submission" date="2018-08" db="UniProtKB">
        <authorList>
            <consortium name="EnsemblPlants"/>
        </authorList>
    </citation>
    <scope>IDENTIFICATION</scope>
    <source>
        <strain evidence="6">cv. Bd21</strain>
    </source>
</reference>
<keyword evidence="2" id="KW-0479">Metal-binding</keyword>
<dbReference type="PROSITE" id="PS50966">
    <property type="entry name" value="ZF_SWIM"/>
    <property type="match status" value="1"/>
</dbReference>
<dbReference type="Proteomes" id="UP000008810">
    <property type="component" value="Chromosome 3"/>
</dbReference>
<dbReference type="RefSeq" id="XP_003571206.1">
    <property type="nucleotide sequence ID" value="XM_003571158.3"/>
</dbReference>
<evidence type="ECO:0000313" key="5">
    <source>
        <dbReference type="EMBL" id="KQJ94421.1"/>
    </source>
</evidence>
<feature type="region of interest" description="Disordered" evidence="3">
    <location>
        <begin position="1"/>
        <end position="23"/>
    </location>
</feature>
<dbReference type="GeneID" id="100823886"/>